<evidence type="ECO:0000313" key="4">
    <source>
        <dbReference type="RefSeq" id="XP_018472747.1"/>
    </source>
</evidence>
<feature type="region of interest" description="Disordered" evidence="1">
    <location>
        <begin position="584"/>
        <end position="904"/>
    </location>
</feature>
<dbReference type="SUPFAM" id="SSF52113">
    <property type="entry name" value="BRCT domain"/>
    <property type="match status" value="3"/>
</dbReference>
<dbReference type="InterPro" id="IPR001357">
    <property type="entry name" value="BRCT_dom"/>
</dbReference>
<accession>A0A6J0MJS9</accession>
<feature type="compositionally biased region" description="Acidic residues" evidence="1">
    <location>
        <begin position="1008"/>
        <end position="1017"/>
    </location>
</feature>
<feature type="region of interest" description="Disordered" evidence="1">
    <location>
        <begin position="396"/>
        <end position="423"/>
    </location>
</feature>
<dbReference type="CDD" id="cd17730">
    <property type="entry name" value="BRCT_PAXIP1_rpt4"/>
    <property type="match status" value="1"/>
</dbReference>
<feature type="region of interest" description="Disordered" evidence="1">
    <location>
        <begin position="927"/>
        <end position="1068"/>
    </location>
</feature>
<name>A0A6J0MJS9_RAPSA</name>
<sequence>MIESGLTSKTFSGVRFALVGFNPTDENMLRSKLMSGGGVDVGQYAQSCTHLIVDKLVYDDPICVAARSSGKMVVTGSWVHHSFDAGMVIDANSVLYRPLRDLNGIPGSKSLIVCLTGYQRQDREDIMTMVDLMGGQFSKPLVANRVTHLICYKFEGEKYELAKRMKRIKLVNHRWLEDCLKNWKLLPEVDYEISGHELEMMEASARDSEDEAEDASVKRANTSPLGLRVGAVAAVEMSKSKGKDIPPVVQTNLDEQGGSSRFNTSKEDWLTPKKMEATVSTGPVTAQQSAGTFQNTSSYASPVNKTMDKMETDESTPINVSVRRHTSLATYSRKILQRSSETSTLGNESSCQNRTLKLDDRALKASSAFNISASKSGSSVERTTLFEDLDKLHDKESTPLLPQAKLTDGPVSNKGSEKIHHSSEATLFEDLDKLHGEESTPLLPQAKLTDGSVRDKGSEKIHHSSEASIPPPAMLTAENIISKCARERSSTEPMVGNILLQEPRSGSPKQNLRVVPSINDNSEGIEVAHKLDLSDSATRLFSSSGVLKEADIWSAETNGVLKEADKWTAEAVSLKGALDEVPERSVTAEPVMMRSRNSPGSGLTGMKDQVETEQPKKKTAPRKSLGTRGRKKNPINQKGSIYLSEPTPKDEHTVGLIKGEVSAPATDNGNQKETSSPVLNSEAVLETTKRNDSETDAVERIDSDKLQDKSPEEANAEVEITVLEPERTDDPSDGALQLEVKKSKTKRTSEATVGKNSLQSGGKKGSSSTAEVGNSGVKKTKKSRKGDDAKANDTVVEDTRDKSGNEVENFALENELGKVSSDGDQSPAAGETLVSTEAETKDPSDAAVQPEVDKNNGKRIGEATVGKTRLQSGKKRGSSAVEKASIKKAKKSKKDDETEANDTVVNDIEIESAEAKENAAVASVARKSLARQETAAKKSSNDAMQLEVPKNKRKNKKESTVECSSLQSGEKESSCTAEVGTSSVKKTKKSKKESVAKASDTVMKDVEDNSAEEENTAVDDNKSGRDKGPRKKAAKSAKTGAKVVKESKQLSSGKKALQEQKQEPKHFIVSGPKVQRKEYQKIIRLLKGKCCRDSHQWSYQATHFIAPEIRRTEKFFAAAASGSWILKTDYVADSKEAGKLLPEEPYEWHSTDLSADGTISLESPRKWRLVKEQTGHGALNGVRIVVYGDCAIPSLDTLKRAVKAGDGTILATAPPYTRFLNQNTDFALVSPGIPRDDVWIQEFIRNEIPCVLADYIVEYVCKPGYALDKHVLYNTNTWAERSFNKLQRSAED</sequence>
<proteinExistence type="predicted"/>
<evidence type="ECO:0000259" key="2">
    <source>
        <dbReference type="PROSITE" id="PS50172"/>
    </source>
</evidence>
<feature type="compositionally biased region" description="Polar residues" evidence="1">
    <location>
        <begin position="249"/>
        <end position="263"/>
    </location>
</feature>
<evidence type="ECO:0000313" key="3">
    <source>
        <dbReference type="Proteomes" id="UP000504610"/>
    </source>
</evidence>
<dbReference type="Proteomes" id="UP000504610">
    <property type="component" value="Chromosome 3"/>
</dbReference>
<feature type="domain" description="BRCT" evidence="2">
    <location>
        <begin position="1067"/>
        <end position="1148"/>
    </location>
</feature>
<dbReference type="Gene3D" id="3.40.50.10190">
    <property type="entry name" value="BRCT domain"/>
    <property type="match status" value="4"/>
</dbReference>
<dbReference type="Pfam" id="PF12738">
    <property type="entry name" value="PTCB-BRCT"/>
    <property type="match status" value="1"/>
</dbReference>
<feature type="compositionally biased region" description="Basic and acidic residues" evidence="1">
    <location>
        <begin position="1056"/>
        <end position="1066"/>
    </location>
</feature>
<evidence type="ECO:0000256" key="1">
    <source>
        <dbReference type="SAM" id="MobiDB-lite"/>
    </source>
</evidence>
<feature type="region of interest" description="Disordered" evidence="1">
    <location>
        <begin position="437"/>
        <end position="470"/>
    </location>
</feature>
<feature type="region of interest" description="Disordered" evidence="1">
    <location>
        <begin position="243"/>
        <end position="265"/>
    </location>
</feature>
<dbReference type="OrthoDB" id="1935339at2759"/>
<dbReference type="InterPro" id="IPR036420">
    <property type="entry name" value="BRCT_dom_sf"/>
</dbReference>
<dbReference type="KEGG" id="rsz:108844048"/>
<dbReference type="CDD" id="cd17738">
    <property type="entry name" value="BRCT_TopBP1_rpt7"/>
    <property type="match status" value="1"/>
</dbReference>
<dbReference type="InterPro" id="IPR044254">
    <property type="entry name" value="At4g02110-like"/>
</dbReference>
<dbReference type="SMART" id="SM00292">
    <property type="entry name" value="BRCT"/>
    <property type="match status" value="4"/>
</dbReference>
<feature type="domain" description="BRCT" evidence="2">
    <location>
        <begin position="6"/>
        <end position="96"/>
    </location>
</feature>
<dbReference type="PROSITE" id="PS50172">
    <property type="entry name" value="BRCT"/>
    <property type="match status" value="3"/>
</dbReference>
<dbReference type="RefSeq" id="XP_018472747.1">
    <property type="nucleotide sequence ID" value="XM_018617245.1"/>
</dbReference>
<feature type="compositionally biased region" description="Polar residues" evidence="1">
    <location>
        <begin position="665"/>
        <end position="679"/>
    </location>
</feature>
<protein>
    <submittedName>
        <fullName evidence="4">BRCT domain-containing protein At4g02110 isoform X1</fullName>
    </submittedName>
</protein>
<feature type="compositionally biased region" description="Basic and acidic residues" evidence="1">
    <location>
        <begin position="687"/>
        <end position="712"/>
    </location>
</feature>
<keyword evidence="3" id="KW-1185">Reference proteome</keyword>
<organism evidence="3 4">
    <name type="scientific">Raphanus sativus</name>
    <name type="common">Radish</name>
    <name type="synonym">Raphanus raphanistrum var. sativus</name>
    <dbReference type="NCBI Taxonomy" id="3726"/>
    <lineage>
        <taxon>Eukaryota</taxon>
        <taxon>Viridiplantae</taxon>
        <taxon>Streptophyta</taxon>
        <taxon>Embryophyta</taxon>
        <taxon>Tracheophyta</taxon>
        <taxon>Spermatophyta</taxon>
        <taxon>Magnoliopsida</taxon>
        <taxon>eudicotyledons</taxon>
        <taxon>Gunneridae</taxon>
        <taxon>Pentapetalae</taxon>
        <taxon>rosids</taxon>
        <taxon>malvids</taxon>
        <taxon>Brassicales</taxon>
        <taxon>Brassicaceae</taxon>
        <taxon>Brassiceae</taxon>
        <taxon>Raphanus</taxon>
    </lineage>
</organism>
<feature type="compositionally biased region" description="Basic and acidic residues" evidence="1">
    <location>
        <begin position="452"/>
        <end position="465"/>
    </location>
</feature>
<feature type="compositionally biased region" description="Polar residues" evidence="1">
    <location>
        <begin position="961"/>
        <end position="980"/>
    </location>
</feature>
<feature type="domain" description="BRCT" evidence="2">
    <location>
        <begin position="109"/>
        <end position="193"/>
    </location>
</feature>
<dbReference type="PANTHER" id="PTHR47181:SF2">
    <property type="entry name" value="BRCA1 C TERMINUS DOMAIN CONTAINING PROTEIN, EXPRESSED"/>
    <property type="match status" value="1"/>
</dbReference>
<dbReference type="PANTHER" id="PTHR47181">
    <property type="entry name" value="BRCA1 C TERMINUS DOMAIN CONTAINING PROTEIN, EXPRESSED"/>
    <property type="match status" value="1"/>
</dbReference>
<feature type="compositionally biased region" description="Basic and acidic residues" evidence="1">
    <location>
        <begin position="851"/>
        <end position="861"/>
    </location>
</feature>
<feature type="compositionally biased region" description="Low complexity" evidence="1">
    <location>
        <begin position="754"/>
        <end position="768"/>
    </location>
</feature>
<reference evidence="3" key="1">
    <citation type="journal article" date="2019" name="Database">
        <title>The radish genome database (RadishGD): an integrated information resource for radish genomics.</title>
        <authorList>
            <person name="Yu H.J."/>
            <person name="Baek S."/>
            <person name="Lee Y.J."/>
            <person name="Cho A."/>
            <person name="Mun J.H."/>
        </authorList>
    </citation>
    <scope>NUCLEOTIDE SEQUENCE [LARGE SCALE GENOMIC DNA]</scope>
    <source>
        <strain evidence="3">cv. WK10039</strain>
    </source>
</reference>
<feature type="compositionally biased region" description="Basic and acidic residues" evidence="1">
    <location>
        <begin position="785"/>
        <end position="805"/>
    </location>
</feature>
<dbReference type="CDD" id="cd17711">
    <property type="entry name" value="BRCT_PAXIP1_rpt3"/>
    <property type="match status" value="1"/>
</dbReference>
<dbReference type="GeneID" id="108844048"/>
<gene>
    <name evidence="4" type="primary">LOC108844048</name>
</gene>
<dbReference type="Pfam" id="PF00533">
    <property type="entry name" value="BRCT"/>
    <property type="match status" value="1"/>
</dbReference>
<reference evidence="4" key="2">
    <citation type="submission" date="2025-08" db="UniProtKB">
        <authorList>
            <consortium name="RefSeq"/>
        </authorList>
    </citation>
    <scope>IDENTIFICATION</scope>
    <source>
        <tissue evidence="4">Leaf</tissue>
    </source>
</reference>